<dbReference type="EC" id="2.7.13.3" evidence="2"/>
<evidence type="ECO:0000313" key="12">
    <source>
        <dbReference type="Proteomes" id="UP001430919"/>
    </source>
</evidence>
<protein>
    <recommendedName>
        <fullName evidence="2">histidine kinase</fullName>
        <ecNumber evidence="2">2.7.13.3</ecNumber>
    </recommendedName>
</protein>
<dbReference type="SUPFAM" id="SSF48452">
    <property type="entry name" value="TPR-like"/>
    <property type="match status" value="1"/>
</dbReference>
<feature type="signal peptide" evidence="9">
    <location>
        <begin position="1"/>
        <end position="21"/>
    </location>
</feature>
<dbReference type="SUPFAM" id="SSF47384">
    <property type="entry name" value="Homodimeric domain of signal transducing histidine kinase"/>
    <property type="match status" value="1"/>
</dbReference>
<dbReference type="Pfam" id="PF13424">
    <property type="entry name" value="TPR_12"/>
    <property type="match status" value="1"/>
</dbReference>
<dbReference type="InterPro" id="IPR004358">
    <property type="entry name" value="Sig_transdc_His_kin-like_C"/>
</dbReference>
<dbReference type="InterPro" id="IPR036890">
    <property type="entry name" value="HATPase_C_sf"/>
</dbReference>
<dbReference type="Pfam" id="PF02518">
    <property type="entry name" value="HATPase_c"/>
    <property type="match status" value="1"/>
</dbReference>
<evidence type="ECO:0000256" key="9">
    <source>
        <dbReference type="SAM" id="SignalP"/>
    </source>
</evidence>
<gene>
    <name evidence="11" type="ORF">LNQ49_08575</name>
</gene>
<evidence type="ECO:0000256" key="3">
    <source>
        <dbReference type="ARBA" id="ARBA00022679"/>
    </source>
</evidence>
<keyword evidence="7" id="KW-0902">Two-component regulatory system</keyword>
<dbReference type="EMBL" id="JAJJMO010000001">
    <property type="protein sequence ID" value="MCC9071632.1"/>
    <property type="molecule type" value="Genomic_DNA"/>
</dbReference>
<proteinExistence type="predicted"/>
<comment type="caution">
    <text evidence="11">The sequence shown here is derived from an EMBL/GenBank/DDBJ whole genome shotgun (WGS) entry which is preliminary data.</text>
</comment>
<dbReference type="InterPro" id="IPR036097">
    <property type="entry name" value="HisK_dim/P_sf"/>
</dbReference>
<sequence length="580" mass="67231">MAKIRLLTTSVLFFLSFSLFSQGQQPVGNLMAFVIEAKAQKFKERTNFNKAQMFFRQNNWDSTLVYSMKEISSAKNKELKDFCHYFRGISFKEKKLLKESKEEFSKISKDFQFFYKVKMKLGEIALEQNEFKNALRYFQEIEKLSNAVVYDFKNSTVLHNIGLCYLHLKEFAEAEKYLFKSANLQEAEKDTLLLIGSYMDIATLYYEQYKDKQAIPYFEKGYHLSKKVKSFELKQTATLNMAVVEENRKNFPLALAYRKEYEAWKDSLNDQNKIWAIADLEKKFAIKEKQKEVNVLEAENKVKIAERNGLLFSSILLLVLFGTGVYFYRQKIRKNKIILAQKNELDELNATKDKLFSIVSHDLRSSVNALKISNKKLIETLESKNFAELDILLHNNSTIANGAYNLLDNLLNWALLQTKQAYFHQEALQLFIIVQHVEYNYKPLMLNKNIHFENKVATSDFVFADMDSLKIIIRNVLDNAIKFSKENGRISIYSRPSDEDFCYLVIEDTGVGMNLETKEALLRKTVLLSKKKNDDGIGTGLGMQLCKSMILKNGGRFEIESEENIGTKIIIILPKVKKNG</sequence>
<dbReference type="Gene3D" id="1.25.40.10">
    <property type="entry name" value="Tetratricopeptide repeat domain"/>
    <property type="match status" value="2"/>
</dbReference>
<keyword evidence="4" id="KW-0547">Nucleotide-binding</keyword>
<evidence type="ECO:0000256" key="7">
    <source>
        <dbReference type="ARBA" id="ARBA00023012"/>
    </source>
</evidence>
<keyword evidence="5 11" id="KW-0418">Kinase</keyword>
<dbReference type="InterPro" id="IPR050351">
    <property type="entry name" value="BphY/WalK/GraS-like"/>
</dbReference>
<dbReference type="PRINTS" id="PR00344">
    <property type="entry name" value="BCTRLSENSOR"/>
</dbReference>
<keyword evidence="12" id="KW-1185">Reference proteome</keyword>
<keyword evidence="8" id="KW-0472">Membrane</keyword>
<keyword evidence="6" id="KW-0067">ATP-binding</keyword>
<keyword evidence="8" id="KW-1133">Transmembrane helix</keyword>
<dbReference type="GO" id="GO:0016301">
    <property type="term" value="F:kinase activity"/>
    <property type="evidence" value="ECO:0007669"/>
    <property type="project" value="UniProtKB-KW"/>
</dbReference>
<dbReference type="Proteomes" id="UP001430919">
    <property type="component" value="Unassembled WGS sequence"/>
</dbReference>
<reference evidence="11" key="1">
    <citation type="submission" date="2021-11" db="EMBL/GenBank/DDBJ databases">
        <title>Description of novel Flavobacterium species.</title>
        <authorList>
            <person name="Saticioglu I.B."/>
            <person name="Ay H."/>
            <person name="Altun S."/>
            <person name="Duman M."/>
        </authorList>
    </citation>
    <scope>NUCLEOTIDE SEQUENCE</scope>
    <source>
        <strain evidence="11">F-65</strain>
    </source>
</reference>
<dbReference type="InterPro" id="IPR005467">
    <property type="entry name" value="His_kinase_dom"/>
</dbReference>
<dbReference type="SMART" id="SM00387">
    <property type="entry name" value="HATPase_c"/>
    <property type="match status" value="1"/>
</dbReference>
<dbReference type="SUPFAM" id="SSF55874">
    <property type="entry name" value="ATPase domain of HSP90 chaperone/DNA topoisomerase II/histidine kinase"/>
    <property type="match status" value="1"/>
</dbReference>
<dbReference type="SMART" id="SM00028">
    <property type="entry name" value="TPR"/>
    <property type="match status" value="3"/>
</dbReference>
<dbReference type="RefSeq" id="WP_229988258.1">
    <property type="nucleotide sequence ID" value="NZ_JAJJMO010000001.1"/>
</dbReference>
<dbReference type="PROSITE" id="PS50109">
    <property type="entry name" value="HIS_KIN"/>
    <property type="match status" value="1"/>
</dbReference>
<accession>A0ABS8MS91</accession>
<feature type="chain" id="PRO_5046426912" description="histidine kinase" evidence="9">
    <location>
        <begin position="22"/>
        <end position="580"/>
    </location>
</feature>
<evidence type="ECO:0000256" key="4">
    <source>
        <dbReference type="ARBA" id="ARBA00022741"/>
    </source>
</evidence>
<dbReference type="InterPro" id="IPR003594">
    <property type="entry name" value="HATPase_dom"/>
</dbReference>
<feature type="domain" description="Histidine kinase" evidence="10">
    <location>
        <begin position="358"/>
        <end position="577"/>
    </location>
</feature>
<keyword evidence="9" id="KW-0732">Signal</keyword>
<evidence type="ECO:0000259" key="10">
    <source>
        <dbReference type="PROSITE" id="PS50109"/>
    </source>
</evidence>
<evidence type="ECO:0000256" key="1">
    <source>
        <dbReference type="ARBA" id="ARBA00000085"/>
    </source>
</evidence>
<evidence type="ECO:0000256" key="6">
    <source>
        <dbReference type="ARBA" id="ARBA00022840"/>
    </source>
</evidence>
<dbReference type="Gene3D" id="1.10.287.130">
    <property type="match status" value="1"/>
</dbReference>
<name>A0ABS8MS91_9FLAO</name>
<dbReference type="Gene3D" id="3.30.565.10">
    <property type="entry name" value="Histidine kinase-like ATPase, C-terminal domain"/>
    <property type="match status" value="1"/>
</dbReference>
<keyword evidence="8" id="KW-0812">Transmembrane</keyword>
<keyword evidence="3" id="KW-0808">Transferase</keyword>
<dbReference type="PANTHER" id="PTHR42878:SF7">
    <property type="entry name" value="SENSOR HISTIDINE KINASE GLRK"/>
    <property type="match status" value="1"/>
</dbReference>
<feature type="transmembrane region" description="Helical" evidence="8">
    <location>
        <begin position="309"/>
        <end position="328"/>
    </location>
</feature>
<comment type="catalytic activity">
    <reaction evidence="1">
        <text>ATP + protein L-histidine = ADP + protein N-phospho-L-histidine.</text>
        <dbReference type="EC" id="2.7.13.3"/>
    </reaction>
</comment>
<dbReference type="InterPro" id="IPR011990">
    <property type="entry name" value="TPR-like_helical_dom_sf"/>
</dbReference>
<organism evidence="11 12">
    <name type="scientific">Flavobacterium pisciphilum</name>
    <dbReference type="NCBI Taxonomy" id="2893755"/>
    <lineage>
        <taxon>Bacteria</taxon>
        <taxon>Pseudomonadati</taxon>
        <taxon>Bacteroidota</taxon>
        <taxon>Flavobacteriia</taxon>
        <taxon>Flavobacteriales</taxon>
        <taxon>Flavobacteriaceae</taxon>
        <taxon>Flavobacterium</taxon>
    </lineage>
</organism>
<evidence type="ECO:0000313" key="11">
    <source>
        <dbReference type="EMBL" id="MCC9071632.1"/>
    </source>
</evidence>
<dbReference type="InterPro" id="IPR019734">
    <property type="entry name" value="TPR_rpt"/>
</dbReference>
<evidence type="ECO:0000256" key="8">
    <source>
        <dbReference type="SAM" id="Phobius"/>
    </source>
</evidence>
<evidence type="ECO:0000256" key="5">
    <source>
        <dbReference type="ARBA" id="ARBA00022777"/>
    </source>
</evidence>
<dbReference type="PANTHER" id="PTHR42878">
    <property type="entry name" value="TWO-COMPONENT HISTIDINE KINASE"/>
    <property type="match status" value="1"/>
</dbReference>
<evidence type="ECO:0000256" key="2">
    <source>
        <dbReference type="ARBA" id="ARBA00012438"/>
    </source>
</evidence>